<dbReference type="InterPro" id="IPR023562">
    <property type="entry name" value="ClpP/TepA"/>
</dbReference>
<dbReference type="InterPro" id="IPR029045">
    <property type="entry name" value="ClpP/crotonase-like_dom_sf"/>
</dbReference>
<dbReference type="AlphaFoldDB" id="A0A9E7CXP4"/>
<gene>
    <name evidence="2" type="ORF">K9D25_07885</name>
</gene>
<evidence type="ECO:0000256" key="1">
    <source>
        <dbReference type="SAM" id="MobiDB-lite"/>
    </source>
</evidence>
<dbReference type="Gene3D" id="3.90.226.10">
    <property type="entry name" value="2-enoyl-CoA Hydratase, Chain A, domain 1"/>
    <property type="match status" value="1"/>
</dbReference>
<dbReference type="EMBL" id="CP083239">
    <property type="protein sequence ID" value="UOK72609.1"/>
    <property type="molecule type" value="Genomic_DNA"/>
</dbReference>
<keyword evidence="2" id="KW-0645">Protease</keyword>
<evidence type="ECO:0000313" key="2">
    <source>
        <dbReference type="EMBL" id="UOK72609.1"/>
    </source>
</evidence>
<protein>
    <submittedName>
        <fullName evidence="2">ATP-dependent Clp protease proteolytic subunit</fullName>
    </submittedName>
</protein>
<organism evidence="2 3">
    <name type="scientific">Ancylobacter polymorphus</name>
    <dbReference type="NCBI Taxonomy" id="223390"/>
    <lineage>
        <taxon>Bacteria</taxon>
        <taxon>Pseudomonadati</taxon>
        <taxon>Pseudomonadota</taxon>
        <taxon>Alphaproteobacteria</taxon>
        <taxon>Hyphomicrobiales</taxon>
        <taxon>Xanthobacteraceae</taxon>
        <taxon>Ancylobacter</taxon>
    </lineage>
</organism>
<keyword evidence="2" id="KW-0378">Hydrolase</keyword>
<feature type="compositionally biased region" description="Low complexity" evidence="1">
    <location>
        <begin position="60"/>
        <end position="76"/>
    </location>
</feature>
<reference evidence="2" key="1">
    <citation type="submission" date="2021-09" db="EMBL/GenBank/DDBJ databases">
        <title>Network and meta-omics reveal the key degrader and cooperation patterns in an efficient 1,4-dioxane-degrading microbial community.</title>
        <authorList>
            <person name="Dai C."/>
        </authorList>
    </citation>
    <scope>NUCLEOTIDE SEQUENCE</scope>
    <source>
        <strain evidence="2">ZM13</strain>
    </source>
</reference>
<accession>A0A9E7CXP4</accession>
<dbReference type="Pfam" id="PF00574">
    <property type="entry name" value="CLP_protease"/>
    <property type="match status" value="1"/>
</dbReference>
<evidence type="ECO:0000313" key="3">
    <source>
        <dbReference type="Proteomes" id="UP000831684"/>
    </source>
</evidence>
<dbReference type="KEGG" id="apol:K9D25_07885"/>
<dbReference type="GO" id="GO:0006508">
    <property type="term" value="P:proteolysis"/>
    <property type="evidence" value="ECO:0007669"/>
    <property type="project" value="UniProtKB-KW"/>
</dbReference>
<dbReference type="SUPFAM" id="SSF52096">
    <property type="entry name" value="ClpP/crotonase"/>
    <property type="match status" value="1"/>
</dbReference>
<dbReference type="GO" id="GO:0008233">
    <property type="term" value="F:peptidase activity"/>
    <property type="evidence" value="ECO:0007669"/>
    <property type="project" value="UniProtKB-KW"/>
</dbReference>
<proteinExistence type="predicted"/>
<dbReference type="Proteomes" id="UP000831684">
    <property type="component" value="Chromosome"/>
</dbReference>
<feature type="compositionally biased region" description="Basic and acidic residues" evidence="1">
    <location>
        <begin position="79"/>
        <end position="92"/>
    </location>
</feature>
<dbReference type="RefSeq" id="WP_244450306.1">
    <property type="nucleotide sequence ID" value="NZ_CP083239.1"/>
</dbReference>
<name>A0A9E7CXP4_9HYPH</name>
<sequence length="271" mass="28751">MDAAAPPSSPHPPARWRRALGDRPDETLLRAIFRGLVVLSVVAVAWDIYEREQAPPVLPGANPAAPAEAPAVPYLPSARPDRAAPEKDRPGRAPDSALRQPMSLELLADGRLEARGTITPGTAERLTAELDKRGSYVKTVVLNSPGGAVADALAMGRMIRARGLDTRVEGKGLCASSCPLIFAAGVARTAEPGAAIGVHQVFAAQPPGTPRLDGAEGMAQAQRVSAEAQRHLVDMGVDPRVWINAMETPPQEMFYFTAPELRELKLVTSPS</sequence>
<feature type="region of interest" description="Disordered" evidence="1">
    <location>
        <begin position="60"/>
        <end position="97"/>
    </location>
</feature>